<comment type="caution">
    <text evidence="1">The sequence shown here is derived from an EMBL/GenBank/DDBJ whole genome shotgun (WGS) entry which is preliminary data.</text>
</comment>
<reference evidence="1 2" key="1">
    <citation type="journal article" date="2021" name="J. Hered.">
        <title>A chromosome-level genome assembly of the parasitoid wasp, Cotesia glomerata (Hymenoptera: Braconidae).</title>
        <authorList>
            <person name="Pinto B.J."/>
            <person name="Weis J.J."/>
            <person name="Gamble T."/>
            <person name="Ode P.J."/>
            <person name="Paul R."/>
            <person name="Zaspel J.M."/>
        </authorList>
    </citation>
    <scope>NUCLEOTIDE SEQUENCE [LARGE SCALE GENOMIC DNA]</scope>
    <source>
        <strain evidence="1">CgM1</strain>
    </source>
</reference>
<name>A0AAV7IRK7_COTGL</name>
<dbReference type="Proteomes" id="UP000826195">
    <property type="component" value="Unassembled WGS sequence"/>
</dbReference>
<gene>
    <name evidence="1" type="ORF">KQX54_010210</name>
</gene>
<organism evidence="1 2">
    <name type="scientific">Cotesia glomerata</name>
    <name type="common">Lepidopteran parasitic wasp</name>
    <name type="synonym">Apanteles glomeratus</name>
    <dbReference type="NCBI Taxonomy" id="32391"/>
    <lineage>
        <taxon>Eukaryota</taxon>
        <taxon>Metazoa</taxon>
        <taxon>Ecdysozoa</taxon>
        <taxon>Arthropoda</taxon>
        <taxon>Hexapoda</taxon>
        <taxon>Insecta</taxon>
        <taxon>Pterygota</taxon>
        <taxon>Neoptera</taxon>
        <taxon>Endopterygota</taxon>
        <taxon>Hymenoptera</taxon>
        <taxon>Apocrita</taxon>
        <taxon>Ichneumonoidea</taxon>
        <taxon>Braconidae</taxon>
        <taxon>Microgastrinae</taxon>
        <taxon>Cotesia</taxon>
    </lineage>
</organism>
<evidence type="ECO:0000313" key="2">
    <source>
        <dbReference type="Proteomes" id="UP000826195"/>
    </source>
</evidence>
<sequence>MPEFNTSHAIHYSAYQQHNNNHQHTLIQASVLSTGISAASHGAAVPQPSSLPDSPLTNDCHMRARETLQNPRGVKERDRPLEVSLEGDRAEFRTKGTALTSPHRVEVRSMACISCMKNHGQGRIPLVHLNSNVTLLTHVIHCPPLASQVFLMSGKHNITINPMPSVSFVRPDGQRSLHAIWVNLAPAQELLDFITMPDDRFRLATCN</sequence>
<evidence type="ECO:0000313" key="1">
    <source>
        <dbReference type="EMBL" id="KAH0557680.1"/>
    </source>
</evidence>
<keyword evidence="2" id="KW-1185">Reference proteome</keyword>
<proteinExistence type="predicted"/>
<protein>
    <submittedName>
        <fullName evidence="1">Uncharacterized protein</fullName>
    </submittedName>
</protein>
<dbReference type="AlphaFoldDB" id="A0AAV7IRK7"/>
<accession>A0AAV7IRK7</accession>
<dbReference type="EMBL" id="JAHXZJ010000747">
    <property type="protein sequence ID" value="KAH0557680.1"/>
    <property type="molecule type" value="Genomic_DNA"/>
</dbReference>